<evidence type="ECO:0000313" key="4">
    <source>
        <dbReference type="Proteomes" id="UP000321947"/>
    </source>
</evidence>
<proteinExistence type="predicted"/>
<sequence length="143" mass="16113">MSSVSSNLAFRQPSLIKQVAFERSFGFTEDQRCSYEITDCTCLGTCQLGAEVGVRVEESWRMTRSMFYDQNDAMFITLPELNKIKGTGRTQLEEQPVVQTANPTAPVTQADLAAMEQRYQDMLRDALASLHVVQQTQLALLRL</sequence>
<reference evidence="3 4" key="1">
    <citation type="submission" date="2019-08" db="EMBL/GenBank/DDBJ databases">
        <title>Draft genome sequences of two oriental melons (Cucumis melo L. var makuwa).</title>
        <authorList>
            <person name="Kwon S.-Y."/>
        </authorList>
    </citation>
    <scope>NUCLEOTIDE SEQUENCE [LARGE SCALE GENOMIC DNA]</scope>
    <source>
        <strain evidence="4">cv. Chang Bougi</strain>
        <strain evidence="3">cv. SW 3</strain>
        <tissue evidence="1">Leaf</tissue>
    </source>
</reference>
<dbReference type="Proteomes" id="UP000321947">
    <property type="component" value="Unassembled WGS sequence"/>
</dbReference>
<accession>A0A5A7UDG8</accession>
<dbReference type="EMBL" id="SSTD01015999">
    <property type="protein sequence ID" value="TYK01810.1"/>
    <property type="molecule type" value="Genomic_DNA"/>
</dbReference>
<gene>
    <name evidence="2" type="ORF">E5676_scaffold113G00440</name>
    <name evidence="1" type="ORF">E6C27_scaffold207G00620</name>
</gene>
<organism evidence="1 3">
    <name type="scientific">Cucumis melo var. makuwa</name>
    <name type="common">Oriental melon</name>
    <dbReference type="NCBI Taxonomy" id="1194695"/>
    <lineage>
        <taxon>Eukaryota</taxon>
        <taxon>Viridiplantae</taxon>
        <taxon>Streptophyta</taxon>
        <taxon>Embryophyta</taxon>
        <taxon>Tracheophyta</taxon>
        <taxon>Spermatophyta</taxon>
        <taxon>Magnoliopsida</taxon>
        <taxon>eudicotyledons</taxon>
        <taxon>Gunneridae</taxon>
        <taxon>Pentapetalae</taxon>
        <taxon>rosids</taxon>
        <taxon>fabids</taxon>
        <taxon>Cucurbitales</taxon>
        <taxon>Cucurbitaceae</taxon>
        <taxon>Benincaseae</taxon>
        <taxon>Cucumis</taxon>
    </lineage>
</organism>
<dbReference type="AlphaFoldDB" id="A0A5A7UDG8"/>
<protein>
    <recommendedName>
        <fullName evidence="5">Gag protease polyprotein</fullName>
    </recommendedName>
</protein>
<dbReference type="Proteomes" id="UP000321393">
    <property type="component" value="Unassembled WGS sequence"/>
</dbReference>
<evidence type="ECO:0000313" key="2">
    <source>
        <dbReference type="EMBL" id="TYK01810.1"/>
    </source>
</evidence>
<evidence type="ECO:0000313" key="1">
    <source>
        <dbReference type="EMBL" id="KAA0052246.1"/>
    </source>
</evidence>
<name>A0A5A7UDG8_CUCMM</name>
<evidence type="ECO:0000313" key="3">
    <source>
        <dbReference type="Proteomes" id="UP000321393"/>
    </source>
</evidence>
<evidence type="ECO:0008006" key="5">
    <source>
        <dbReference type="Google" id="ProtNLM"/>
    </source>
</evidence>
<dbReference type="EMBL" id="SSTE01010863">
    <property type="protein sequence ID" value="KAA0052246.1"/>
    <property type="molecule type" value="Genomic_DNA"/>
</dbReference>
<comment type="caution">
    <text evidence="1">The sequence shown here is derived from an EMBL/GenBank/DDBJ whole genome shotgun (WGS) entry which is preliminary data.</text>
</comment>